<proteinExistence type="predicted"/>
<reference evidence="1 2" key="1">
    <citation type="submission" date="2024-08" db="EMBL/GenBank/DDBJ databases">
        <title>The draft genome of Apodemus speciosus.</title>
        <authorList>
            <person name="Nabeshima K."/>
            <person name="Suzuki S."/>
            <person name="Onuma M."/>
        </authorList>
    </citation>
    <scope>NUCLEOTIDE SEQUENCE [LARGE SCALE GENOMIC DNA]</scope>
    <source>
        <strain evidence="1">IB14-021</strain>
    </source>
</reference>
<evidence type="ECO:0000313" key="2">
    <source>
        <dbReference type="Proteomes" id="UP001623349"/>
    </source>
</evidence>
<dbReference type="Proteomes" id="UP001623349">
    <property type="component" value="Unassembled WGS sequence"/>
</dbReference>
<organism evidence="1 2">
    <name type="scientific">Apodemus speciosus</name>
    <name type="common">Large Japanese field mouse</name>
    <dbReference type="NCBI Taxonomy" id="105296"/>
    <lineage>
        <taxon>Eukaryota</taxon>
        <taxon>Metazoa</taxon>
        <taxon>Chordata</taxon>
        <taxon>Craniata</taxon>
        <taxon>Vertebrata</taxon>
        <taxon>Euteleostomi</taxon>
        <taxon>Mammalia</taxon>
        <taxon>Eutheria</taxon>
        <taxon>Euarchontoglires</taxon>
        <taxon>Glires</taxon>
        <taxon>Rodentia</taxon>
        <taxon>Myomorpha</taxon>
        <taxon>Muroidea</taxon>
        <taxon>Muridae</taxon>
        <taxon>Murinae</taxon>
        <taxon>Apodemus</taxon>
    </lineage>
</organism>
<dbReference type="EMBL" id="BAAFST010000006">
    <property type="protein sequence ID" value="GAB1291463.1"/>
    <property type="molecule type" value="Genomic_DNA"/>
</dbReference>
<comment type="caution">
    <text evidence="1">The sequence shown here is derived from an EMBL/GenBank/DDBJ whole genome shotgun (WGS) entry which is preliminary data.</text>
</comment>
<keyword evidence="2" id="KW-1185">Reference proteome</keyword>
<accession>A0ABQ0EWQ4</accession>
<evidence type="ECO:0000313" key="1">
    <source>
        <dbReference type="EMBL" id="GAB1291463.1"/>
    </source>
</evidence>
<name>A0ABQ0EWQ4_APOSI</name>
<protein>
    <submittedName>
        <fullName evidence="1">LINE-1 retrotransposable element ORF2 protein</fullName>
    </submittedName>
</protein>
<sequence length="43" mass="5011">MSHYVHSSPIYNSQKLERTQMSLNRGLDTENEVYIHNGVLFSN</sequence>
<gene>
    <name evidence="1" type="ORF">APTSU1_000669300</name>
</gene>